<dbReference type="PRINTS" id="PR00320">
    <property type="entry name" value="GPROTEINBRPT"/>
</dbReference>
<feature type="repeat" description="WD" evidence="11">
    <location>
        <begin position="49"/>
        <end position="90"/>
    </location>
</feature>
<dbReference type="InterPro" id="IPR001680">
    <property type="entry name" value="WD40_rpt"/>
</dbReference>
<dbReference type="Gene3D" id="1.25.40.470">
    <property type="match status" value="1"/>
</dbReference>
<dbReference type="Proteomes" id="UP000242525">
    <property type="component" value="Unassembled WGS sequence"/>
</dbReference>
<dbReference type="OrthoDB" id="10261470at2759"/>
<dbReference type="Pfam" id="PF00400">
    <property type="entry name" value="WD40"/>
    <property type="match status" value="5"/>
</dbReference>
<evidence type="ECO:0000256" key="10">
    <source>
        <dbReference type="PIRNR" id="PIRNR003354"/>
    </source>
</evidence>
<dbReference type="InterPro" id="IPR006692">
    <property type="entry name" value="Beta-prop_COPA/B_2nd"/>
</dbReference>
<dbReference type="PROSITE" id="PS50294">
    <property type="entry name" value="WD_REPEATS_REGION"/>
    <property type="match status" value="5"/>
</dbReference>
<dbReference type="PANTHER" id="PTHR19876:SF1">
    <property type="entry name" value="COATOMER SUBUNIT ALPHA"/>
    <property type="match status" value="1"/>
</dbReference>
<dbReference type="GO" id="GO:0006886">
    <property type="term" value="P:intracellular protein transport"/>
    <property type="evidence" value="ECO:0007669"/>
    <property type="project" value="UniProtKB-UniRule"/>
</dbReference>
<dbReference type="GO" id="GO:0006891">
    <property type="term" value="P:intra-Golgi vesicle-mediated transport"/>
    <property type="evidence" value="ECO:0007669"/>
    <property type="project" value="TreeGrafter"/>
</dbReference>
<dbReference type="AlphaFoldDB" id="A0A0J9X5Z5"/>
<dbReference type="InterPro" id="IPR020472">
    <property type="entry name" value="WD40_PAC1"/>
</dbReference>
<dbReference type="InterPro" id="IPR019775">
    <property type="entry name" value="WD40_repeat_CS"/>
</dbReference>
<evidence type="ECO:0000256" key="9">
    <source>
        <dbReference type="ARBA" id="ARBA00023136"/>
    </source>
</evidence>
<dbReference type="GO" id="GO:0006890">
    <property type="term" value="P:retrograde vesicle-mediated transport, Golgi to endoplasmic reticulum"/>
    <property type="evidence" value="ECO:0007669"/>
    <property type="project" value="TreeGrafter"/>
</dbReference>
<evidence type="ECO:0000256" key="6">
    <source>
        <dbReference type="ARBA" id="ARBA00022892"/>
    </source>
</evidence>
<dbReference type="InterPro" id="IPR010714">
    <property type="entry name" value="Coatomer_asu_C"/>
</dbReference>
<dbReference type="InterPro" id="IPR016391">
    <property type="entry name" value="Coatomer_asu"/>
</dbReference>
<dbReference type="Pfam" id="PF06957">
    <property type="entry name" value="COPI_C"/>
    <property type="match status" value="1"/>
</dbReference>
<comment type="subunit">
    <text evidence="10">Oligomeric complex that consists of at least the alpha, beta, beta', gamma, delta, epsilon and zeta subunits.</text>
</comment>
<dbReference type="Gene3D" id="2.130.10.10">
    <property type="entry name" value="YVTN repeat-like/Quinoprotein amine dehydrogenase"/>
    <property type="match status" value="1"/>
</dbReference>
<evidence type="ECO:0000313" key="15">
    <source>
        <dbReference type="EMBL" id="CDO52603.1"/>
    </source>
</evidence>
<feature type="repeat" description="WD" evidence="11">
    <location>
        <begin position="209"/>
        <end position="250"/>
    </location>
</feature>
<dbReference type="GO" id="GO:0005198">
    <property type="term" value="F:structural molecule activity"/>
    <property type="evidence" value="ECO:0007669"/>
    <property type="project" value="InterPro"/>
</dbReference>
<feature type="domain" description="Coatomer alpha subunit C-terminal" evidence="13">
    <location>
        <begin position="837"/>
        <end position="1201"/>
    </location>
</feature>
<evidence type="ECO:0000256" key="5">
    <source>
        <dbReference type="ARBA" id="ARBA00022737"/>
    </source>
</evidence>
<evidence type="ECO:0000256" key="2">
    <source>
        <dbReference type="ARBA" id="ARBA00022448"/>
    </source>
</evidence>
<dbReference type="Pfam" id="PF04053">
    <property type="entry name" value="B-prop_COPA_B_2nd"/>
    <property type="match status" value="1"/>
</dbReference>
<evidence type="ECO:0000259" key="14">
    <source>
        <dbReference type="Pfam" id="PF23953"/>
    </source>
</evidence>
<dbReference type="Pfam" id="PF23953">
    <property type="entry name" value="TPR_COPA_B"/>
    <property type="match status" value="1"/>
</dbReference>
<keyword evidence="9 10" id="KW-0472">Membrane</keyword>
<dbReference type="SUPFAM" id="SSF63829">
    <property type="entry name" value="Calcium-dependent phosphotriesterase"/>
    <property type="match status" value="1"/>
</dbReference>
<evidence type="ECO:0000256" key="7">
    <source>
        <dbReference type="ARBA" id="ARBA00022927"/>
    </source>
</evidence>
<dbReference type="SUPFAM" id="SSF50978">
    <property type="entry name" value="WD40 repeat-like"/>
    <property type="match status" value="1"/>
</dbReference>
<dbReference type="GO" id="GO:0000139">
    <property type="term" value="C:Golgi membrane"/>
    <property type="evidence" value="ECO:0007669"/>
    <property type="project" value="UniProtKB-SubCell"/>
</dbReference>
<dbReference type="STRING" id="1173061.A0A0J9X5Z5"/>
<dbReference type="FunFam" id="1.25.40.470:FF:000002">
    <property type="entry name" value="Coatomer subunit alpha"/>
    <property type="match status" value="1"/>
</dbReference>
<accession>A0A0J9X5Z5</accession>
<dbReference type="InterPro" id="IPR036322">
    <property type="entry name" value="WD40_repeat_dom_sf"/>
</dbReference>
<keyword evidence="8 10" id="KW-0333">Golgi apparatus</keyword>
<keyword evidence="5" id="KW-0677">Repeat</keyword>
<dbReference type="GO" id="GO:0006888">
    <property type="term" value="P:endoplasmic reticulum to Golgi vesicle-mediated transport"/>
    <property type="evidence" value="ECO:0007669"/>
    <property type="project" value="InterPro"/>
</dbReference>
<reference evidence="15" key="1">
    <citation type="submission" date="2014-03" db="EMBL/GenBank/DDBJ databases">
        <authorList>
            <person name="Casaregola S."/>
        </authorList>
    </citation>
    <scope>NUCLEOTIDE SEQUENCE [LARGE SCALE GENOMIC DNA]</scope>
    <source>
        <strain evidence="15">CLIB 918</strain>
    </source>
</reference>
<dbReference type="InterPro" id="IPR056176">
    <property type="entry name" value="TPR_COPA_B"/>
</dbReference>
<keyword evidence="7 10" id="KW-0653">Protein transport</keyword>
<keyword evidence="16" id="KW-1185">Reference proteome</keyword>
<evidence type="ECO:0000256" key="11">
    <source>
        <dbReference type="PROSITE-ProRule" id="PRU00221"/>
    </source>
</evidence>
<keyword evidence="4 11" id="KW-0853">WD repeat</keyword>
<keyword evidence="3 10" id="KW-0963">Cytoplasm</keyword>
<dbReference type="FunFam" id="2.130.10.10:FF:000022">
    <property type="entry name" value="Coatomer subunit alpha"/>
    <property type="match status" value="1"/>
</dbReference>
<organism evidence="15 16">
    <name type="scientific">Geotrichum candidum</name>
    <name type="common">Oospora lactis</name>
    <name type="synonym">Dipodascus geotrichum</name>
    <dbReference type="NCBI Taxonomy" id="1173061"/>
    <lineage>
        <taxon>Eukaryota</taxon>
        <taxon>Fungi</taxon>
        <taxon>Dikarya</taxon>
        <taxon>Ascomycota</taxon>
        <taxon>Saccharomycotina</taxon>
        <taxon>Dipodascomycetes</taxon>
        <taxon>Dipodascales</taxon>
        <taxon>Dipodascaceae</taxon>
        <taxon>Geotrichum</taxon>
    </lineage>
</organism>
<name>A0A0J9X5Z5_GEOCN</name>
<comment type="caution">
    <text evidence="15">The sequence shown here is derived from an EMBL/GenBank/DDBJ whole genome shotgun (WGS) entry which is preliminary data.</text>
</comment>
<evidence type="ECO:0000259" key="12">
    <source>
        <dbReference type="Pfam" id="PF04053"/>
    </source>
</evidence>
<dbReference type="PROSITE" id="PS00678">
    <property type="entry name" value="WD_REPEATS_1"/>
    <property type="match status" value="2"/>
</dbReference>
<comment type="subcellular location">
    <subcellularLocation>
        <location evidence="10">Cytoplasm</location>
    </subcellularLocation>
    <subcellularLocation>
        <location evidence="1 10">Golgi apparatus membrane</location>
        <topology evidence="1 10">Peripheral membrane protein</topology>
        <orientation evidence="1">Cytoplasmic side</orientation>
    </subcellularLocation>
</comment>
<evidence type="ECO:0000313" key="16">
    <source>
        <dbReference type="Proteomes" id="UP000242525"/>
    </source>
</evidence>
<feature type="domain" description="COPA/B second beta-propeller" evidence="12">
    <location>
        <begin position="347"/>
        <end position="593"/>
    </location>
</feature>
<evidence type="ECO:0000256" key="3">
    <source>
        <dbReference type="ARBA" id="ARBA00022490"/>
    </source>
</evidence>
<feature type="repeat" description="WD" evidence="11">
    <location>
        <begin position="133"/>
        <end position="174"/>
    </location>
</feature>
<evidence type="ECO:0000259" key="13">
    <source>
        <dbReference type="Pfam" id="PF06957"/>
    </source>
</evidence>
<dbReference type="CDD" id="cd22948">
    <property type="entry name" value="Coatomer_WDAD_alpha"/>
    <property type="match status" value="1"/>
</dbReference>
<feature type="repeat" description="WD" evidence="11">
    <location>
        <begin position="253"/>
        <end position="294"/>
    </location>
</feature>
<dbReference type="InterPro" id="IPR047312">
    <property type="entry name" value="Coatomer_alpha_WD-assoc_reg"/>
</dbReference>
<dbReference type="InterPro" id="IPR015943">
    <property type="entry name" value="WD40/YVTN_repeat-like_dom_sf"/>
</dbReference>
<dbReference type="PIRSF" id="PIRSF003354">
    <property type="entry name" value="Coatomer_alpha_subunit"/>
    <property type="match status" value="1"/>
</dbReference>
<dbReference type="SMART" id="SM00320">
    <property type="entry name" value="WD40"/>
    <property type="match status" value="6"/>
</dbReference>
<feature type="domain" description="COPA/B TPR" evidence="14">
    <location>
        <begin position="621"/>
        <end position="777"/>
    </location>
</feature>
<dbReference type="EMBL" id="CCBN010000003">
    <property type="protein sequence ID" value="CDO52603.1"/>
    <property type="molecule type" value="Genomic_DNA"/>
</dbReference>
<dbReference type="PROSITE" id="PS50082">
    <property type="entry name" value="WD_REPEATS_2"/>
    <property type="match status" value="5"/>
</dbReference>
<proteinExistence type="predicted"/>
<dbReference type="InterPro" id="IPR050844">
    <property type="entry name" value="Coatomer_complex_subunit"/>
</dbReference>
<feature type="repeat" description="WD" evidence="11">
    <location>
        <begin position="91"/>
        <end position="132"/>
    </location>
</feature>
<gene>
    <name evidence="15" type="ORF">BN980_GECA03s04465g</name>
</gene>
<keyword evidence="2 10" id="KW-0813">Transport</keyword>
<dbReference type="CDD" id="cd00200">
    <property type="entry name" value="WD40"/>
    <property type="match status" value="1"/>
</dbReference>
<evidence type="ECO:0000256" key="1">
    <source>
        <dbReference type="ARBA" id="ARBA00004255"/>
    </source>
</evidence>
<evidence type="ECO:0000256" key="4">
    <source>
        <dbReference type="ARBA" id="ARBA00022574"/>
    </source>
</evidence>
<comment type="function">
    <text evidence="10">The coatomer is a cytosolic protein complex that binds to dilysine motifs and reversibly associates with Golgi non-clathrin-coated vesicles, which further mediate biosynthetic protein transport from the ER, via the Golgi up to the trans Golgi network.</text>
</comment>
<protein>
    <recommendedName>
        <fullName evidence="10">Coatomer subunit alpha</fullName>
    </recommendedName>
</protein>
<dbReference type="GO" id="GO:0030126">
    <property type="term" value="C:COPI vesicle coat"/>
    <property type="evidence" value="ECO:0007669"/>
    <property type="project" value="UniProtKB-UniRule"/>
</dbReference>
<evidence type="ECO:0000256" key="8">
    <source>
        <dbReference type="ARBA" id="ARBA00023034"/>
    </source>
</evidence>
<keyword evidence="6 10" id="KW-0931">ER-Golgi transport</keyword>
<sequence length="1203" mass="134670">MQMLTKFESKSSRAKGVAFHPKRPWILVSLYSSTIQLWDYRMGTLIDRFEGHDGPVRGVDFHKTQPLFVSCGDDYTVKVWSLQTRKCLFTLSGHLDYVRTVFFHNDLPWIISASDDQTIRIWNWQNRQEIACLTGHNHYVMSAQFHPKEDLIVSASLDQTVRVWDISGLRKKHSAPSSAIPSFDNQLNRANTPQQDIFGNTDAIVKFVLEGHDRGVNWASFHPTLPLIASGGDDRIMKLWRMSETKAWEVDSCRGHMNNILCCQFHPFQDIIISVSEDKTIRTWDLNKRTGIQQFKRENDKFWYIIAHPEINLFAAAHDSGVMVFKLERERPASSLSHNTLFYINKEKQVKSFEIGTDTDTLPLLSLKKIGSSWSTIRTISYNPSERAILATSKNENGNIYELVYLPKDSSGAIEPTETLRGSGDQAIFISRNRFAVFDKAKQSVDVCDLHNSVTKSVKLPNNVKDIVNASSPGLVLLLGANSVVLFDIQQKKAISSISVSGIKYVSWSADGRYVALLGKHTITIATQKLEIVASLHETIRIKSATWDDNGVLLYSTLNHLKYSLLNGDHGILKTLDNTVYLVRVKGAKVYALARGGTVEIIEIDPTEYRFKKALLSKNFNEVLRLIKTSQLVGQSIIGYLQQKGYPEIALQFVQDPQTKFDLAIECGNLEVALENAKVIDKSPIWKTLGDEALSQGNHEIAELSYQKLSQFDKLSFLYLITGNQKNLEKMEVIADHRGDINSRFTSNVFLDNATARIEILRNSGLPSLAYALAKSHGLEEEAQQILAESEIDESQVVANITPVSNPGLPPLVNNTFESNWPLKSTQLSFFEQAILGQVEDLNLDEDPEKEEDEFADALDDDLIDDDGEVDESGWGFDGDDLEIEDVDEAVEAEGTSEPAAAVSELDYWARNSPIAADHIAAGSFETAAQILNRQAGVVNFAPLKSRFLDVYRASKLHLTATDELSSLPYYVRRNIETERYQNALPAIPGQNTLKDTLQEAYKAIKANKLEQAISLFRSIIYTILTLSVESKSEEDEAKRILGICKEYILAFSIELERRACTDVKRKLELAAYFTKPKLERSHAHLALNVAMREAFSQKNYVSASNFADKFLKVSPTGSGAETARKIKAKSDQQPLDQIKIDFDHFASFEICPATFTPIYEGLPSVSDPVTGAKYQLSEKGKIDSITGVSEIGASATGLRLFI</sequence>
<dbReference type="PANTHER" id="PTHR19876">
    <property type="entry name" value="COATOMER"/>
    <property type="match status" value="1"/>
</dbReference>